<keyword evidence="1" id="KW-0812">Transmembrane</keyword>
<evidence type="ECO:0000313" key="2">
    <source>
        <dbReference type="Proteomes" id="UP000095287"/>
    </source>
</evidence>
<accession>A0A1I7ZA93</accession>
<dbReference type="Proteomes" id="UP000095287">
    <property type="component" value="Unplaced"/>
</dbReference>
<protein>
    <submittedName>
        <fullName evidence="3">CLDND2</fullName>
    </submittedName>
</protein>
<organism evidence="2 3">
    <name type="scientific">Steinernema glaseri</name>
    <dbReference type="NCBI Taxonomy" id="37863"/>
    <lineage>
        <taxon>Eukaryota</taxon>
        <taxon>Metazoa</taxon>
        <taxon>Ecdysozoa</taxon>
        <taxon>Nematoda</taxon>
        <taxon>Chromadorea</taxon>
        <taxon>Rhabditida</taxon>
        <taxon>Tylenchina</taxon>
        <taxon>Panagrolaimomorpha</taxon>
        <taxon>Strongyloidoidea</taxon>
        <taxon>Steinernematidae</taxon>
        <taxon>Steinernema</taxon>
    </lineage>
</organism>
<evidence type="ECO:0000256" key="1">
    <source>
        <dbReference type="SAM" id="Phobius"/>
    </source>
</evidence>
<proteinExistence type="predicted"/>
<name>A0A1I7ZA93_9BILA</name>
<keyword evidence="1" id="KW-0472">Membrane</keyword>
<sequence length="70" mass="7531">MTGCPELQLCCGYTLGLGLAAFLLFCSLALHRTFFGKTSFFLGILLNICGNTSISRRRANCGRPPSISSL</sequence>
<reference evidence="3" key="1">
    <citation type="submission" date="2016-11" db="UniProtKB">
        <authorList>
            <consortium name="WormBaseParasite"/>
        </authorList>
    </citation>
    <scope>IDENTIFICATION</scope>
</reference>
<dbReference type="WBParaSite" id="L893_g24417.t1">
    <property type="protein sequence ID" value="L893_g24417.t1"/>
    <property type="gene ID" value="L893_g24417"/>
</dbReference>
<keyword evidence="2" id="KW-1185">Reference proteome</keyword>
<feature type="transmembrane region" description="Helical" evidence="1">
    <location>
        <begin position="12"/>
        <end position="30"/>
    </location>
</feature>
<evidence type="ECO:0000313" key="3">
    <source>
        <dbReference type="WBParaSite" id="L893_g24417.t1"/>
    </source>
</evidence>
<keyword evidence="1" id="KW-1133">Transmembrane helix</keyword>
<dbReference type="AlphaFoldDB" id="A0A1I7ZA93"/>